<keyword evidence="3" id="KW-0624">Polysaccharide degradation</keyword>
<proteinExistence type="inferred from homology"/>
<dbReference type="Proteomes" id="UP000481033">
    <property type="component" value="Unassembled WGS sequence"/>
</dbReference>
<reference evidence="6 7" key="1">
    <citation type="journal article" date="2020" name="Microb. Ecol.">
        <title>Ecogenomics of the Marine Benthic Filamentous Cyanobacterium Adonisia.</title>
        <authorList>
            <person name="Walter J.M."/>
            <person name="Coutinho F.H."/>
            <person name="Leomil L."/>
            <person name="Hargreaves P.I."/>
            <person name="Campeao M.E."/>
            <person name="Vieira V.V."/>
            <person name="Silva B.S."/>
            <person name="Fistarol G.O."/>
            <person name="Salomon P.S."/>
            <person name="Sawabe T."/>
            <person name="Mino S."/>
            <person name="Hosokawa M."/>
            <person name="Miyashita H."/>
            <person name="Maruyama F."/>
            <person name="van Verk M.C."/>
            <person name="Dutilh B.E."/>
            <person name="Thompson C.C."/>
            <person name="Thompson F.L."/>
        </authorList>
    </citation>
    <scope>NUCLEOTIDE SEQUENCE [LARGE SCALE GENOMIC DNA]</scope>
    <source>
        <strain evidence="6 7">CCMR0081</strain>
    </source>
</reference>
<evidence type="ECO:0000256" key="3">
    <source>
        <dbReference type="ARBA" id="ARBA00023326"/>
    </source>
</evidence>
<protein>
    <submittedName>
        <fullName evidence="6">Uncharacterized protein</fullName>
    </submittedName>
</protein>
<dbReference type="SUPFAM" id="SSF81296">
    <property type="entry name" value="E set domains"/>
    <property type="match status" value="1"/>
</dbReference>
<dbReference type="InterPro" id="IPR012341">
    <property type="entry name" value="6hp_glycosidase-like_sf"/>
</dbReference>
<dbReference type="GO" id="GO:0008810">
    <property type="term" value="F:cellulase activity"/>
    <property type="evidence" value="ECO:0007669"/>
    <property type="project" value="InterPro"/>
</dbReference>
<comment type="caution">
    <text evidence="6">The sequence shown here is derived from an EMBL/GenBank/DDBJ whole genome shotgun (WGS) entry which is preliminary data.</text>
</comment>
<organism evidence="6 7">
    <name type="scientific">Adonisia turfae CCMR0081</name>
    <dbReference type="NCBI Taxonomy" id="2292702"/>
    <lineage>
        <taxon>Bacteria</taxon>
        <taxon>Bacillati</taxon>
        <taxon>Cyanobacteriota</taxon>
        <taxon>Adonisia</taxon>
        <taxon>Adonisia turfae</taxon>
    </lineage>
</organism>
<dbReference type="CDD" id="cd02850">
    <property type="entry name" value="E_set_Cellulase_N"/>
    <property type="match status" value="1"/>
</dbReference>
<evidence type="ECO:0000259" key="5">
    <source>
        <dbReference type="Pfam" id="PF02927"/>
    </source>
</evidence>
<feature type="domain" description="Cellulase Ig-like" evidence="5">
    <location>
        <begin position="205"/>
        <end position="303"/>
    </location>
</feature>
<name>A0A6M0RX67_9CYAN</name>
<comment type="similarity">
    <text evidence="1">Belongs to the glycosyl hydrolase 9 (cellulase E) family.</text>
</comment>
<dbReference type="InterPro" id="IPR008928">
    <property type="entry name" value="6-hairpin_glycosidase_sf"/>
</dbReference>
<dbReference type="GO" id="GO:0000272">
    <property type="term" value="P:polysaccharide catabolic process"/>
    <property type="evidence" value="ECO:0007669"/>
    <property type="project" value="UniProtKB-KW"/>
</dbReference>
<evidence type="ECO:0000259" key="4">
    <source>
        <dbReference type="Pfam" id="PF00759"/>
    </source>
</evidence>
<feature type="domain" description="Glycoside hydrolase family 9" evidence="4">
    <location>
        <begin position="322"/>
        <end position="727"/>
    </location>
</feature>
<keyword evidence="2" id="KW-0119">Carbohydrate metabolism</keyword>
<dbReference type="Pfam" id="PF00759">
    <property type="entry name" value="Glyco_hydro_9"/>
    <property type="match status" value="1"/>
</dbReference>
<dbReference type="AlphaFoldDB" id="A0A6M0RX67"/>
<dbReference type="InterPro" id="IPR014756">
    <property type="entry name" value="Ig_E-set"/>
</dbReference>
<keyword evidence="7" id="KW-1185">Reference proteome</keyword>
<dbReference type="Gene3D" id="2.60.40.10">
    <property type="entry name" value="Immunoglobulins"/>
    <property type="match status" value="1"/>
</dbReference>
<dbReference type="Pfam" id="PF02927">
    <property type="entry name" value="CelD_N"/>
    <property type="match status" value="1"/>
</dbReference>
<dbReference type="InterPro" id="IPR004197">
    <property type="entry name" value="Cellulase_Ig-like"/>
</dbReference>
<evidence type="ECO:0000313" key="7">
    <source>
        <dbReference type="Proteomes" id="UP000481033"/>
    </source>
</evidence>
<dbReference type="Gene3D" id="1.50.10.10">
    <property type="match status" value="1"/>
</dbReference>
<evidence type="ECO:0000313" key="6">
    <source>
        <dbReference type="EMBL" id="NEZ60331.1"/>
    </source>
</evidence>
<sequence length="798" mass="89686">MLENLLSFLLGWTTVNHCNANLAGIEIPAIVNSASSKEDDASGISVTHAYTVSKNVVALRVEVGELVRGKQVVYNAEPGDTIKKDGWVSRQGTFLGQLVPDVPNMIRLADQYVGPKFNTNCIDSLNQYQILTSDGKKVAPSNVYRKSNIRSMAETGPWRFEWPTTHTIFLEMPDELVVGETYQLKFGKTVLQDTSFIYKPEQTRSEAVQVSHLGFDPDDPAKVAFLSTWMGNGGGLDYSTGKAFWLIDTATGNRVYEGQTALSQSKDYRDSQDRNHNDTDVFIMDFSDFSTPGQYRVYVDGVGTSYEFEIGENTWRDGFYVSARGMYHQRSGIALEQPYTDYRRPRPFHPEDGMVIYRSTVPLMDTRMGFNYWDGINSFEALVETRTEEEVPDAWGGWMDAGDWDRRISHLHVSRSFLELVELHPEFFDSIKLNLPESNNNLPDIMDEALWGLDVFRRLQTEAGGIPGGIESAEHPIKPQGSWQESQMVMVYGPGIWSSYFYANVATRAAYVLQNYDQTLAKTYQDSAIRAMDWAEAELSKKTEEQHEIVHSARNLAAAELYRLTGDDQWHQIFLDTTVFTSADVSISPHSYHDQSHSAFVYSRTNQPTVNKTIQKNATDAIIRAAKTDIESIESTGFKWNADPSRSIGWGSTTTPKTRALFHAHTLTGDEDYLRAGILATQFAAGANPSNMMYTIGLGHRNPQMPLMSDVRALGQDPPPGITIYGPMDVQNPNGHAGRWEAPIRKFADEVSPSPWEWPTTEAYFDSYYYVPVTEFTVHQSIGPTAYSWGYIAANDKN</sequence>
<dbReference type="InterPro" id="IPR001701">
    <property type="entry name" value="Glyco_hydro_9"/>
</dbReference>
<dbReference type="EMBL" id="QXHD01000004">
    <property type="protein sequence ID" value="NEZ60331.1"/>
    <property type="molecule type" value="Genomic_DNA"/>
</dbReference>
<accession>A0A6M0RX67</accession>
<dbReference type="RefSeq" id="WP_163702903.1">
    <property type="nucleotide sequence ID" value="NZ_QXHD01000004.1"/>
</dbReference>
<evidence type="ECO:0000256" key="2">
    <source>
        <dbReference type="ARBA" id="ARBA00023277"/>
    </source>
</evidence>
<evidence type="ECO:0000256" key="1">
    <source>
        <dbReference type="ARBA" id="ARBA00007072"/>
    </source>
</evidence>
<gene>
    <name evidence="6" type="ORF">DXZ20_32745</name>
</gene>
<dbReference type="SUPFAM" id="SSF48208">
    <property type="entry name" value="Six-hairpin glycosidases"/>
    <property type="match status" value="1"/>
</dbReference>
<dbReference type="InterPro" id="IPR013783">
    <property type="entry name" value="Ig-like_fold"/>
</dbReference>